<dbReference type="RefSeq" id="WP_106873919.1">
    <property type="nucleotide sequence ID" value="NZ_CP027845.1"/>
</dbReference>
<accession>A0A2P1P6Z5</accession>
<dbReference type="Pfam" id="PF00633">
    <property type="entry name" value="HHH"/>
    <property type="match status" value="1"/>
</dbReference>
<protein>
    <recommendedName>
        <fullName evidence="12">Endonuclease III</fullName>
        <ecNumber evidence="12">4.2.99.18</ecNumber>
    </recommendedName>
    <alternativeName>
        <fullName evidence="12">DNA-(apurinic or apyrimidinic site) lyase</fullName>
    </alternativeName>
</protein>
<gene>
    <name evidence="12" type="primary">nth</name>
    <name evidence="14" type="ORF">phytr_770</name>
</gene>
<keyword evidence="14" id="KW-0540">Nuclease</keyword>
<dbReference type="KEGG" id="ptc:phytr_770"/>
<evidence type="ECO:0000256" key="1">
    <source>
        <dbReference type="ARBA" id="ARBA00008343"/>
    </source>
</evidence>
<dbReference type="GO" id="GO:0003677">
    <property type="term" value="F:DNA binding"/>
    <property type="evidence" value="ECO:0007669"/>
    <property type="project" value="UniProtKB-UniRule"/>
</dbReference>
<dbReference type="InterPro" id="IPR004036">
    <property type="entry name" value="Endonuclease-III-like_CS2"/>
</dbReference>
<evidence type="ECO:0000256" key="9">
    <source>
        <dbReference type="ARBA" id="ARBA00023204"/>
    </source>
</evidence>
<dbReference type="InterPro" id="IPR011257">
    <property type="entry name" value="DNA_glycosylase"/>
</dbReference>
<keyword evidence="11 12" id="KW-0326">Glycosidase</keyword>
<dbReference type="OrthoDB" id="9800977at2"/>
<keyword evidence="6 12" id="KW-0408">Iron</keyword>
<evidence type="ECO:0000256" key="10">
    <source>
        <dbReference type="ARBA" id="ARBA00023239"/>
    </source>
</evidence>
<evidence type="ECO:0000256" key="5">
    <source>
        <dbReference type="ARBA" id="ARBA00022801"/>
    </source>
</evidence>
<feature type="binding site" evidence="12">
    <location>
        <position position="184"/>
    </location>
    <ligand>
        <name>[4Fe-4S] cluster</name>
        <dbReference type="ChEBI" id="CHEBI:49883"/>
    </ligand>
</feature>
<dbReference type="EMBL" id="CP027845">
    <property type="protein sequence ID" value="AVP87040.1"/>
    <property type="molecule type" value="Genomic_DNA"/>
</dbReference>
<evidence type="ECO:0000256" key="8">
    <source>
        <dbReference type="ARBA" id="ARBA00023125"/>
    </source>
</evidence>
<dbReference type="InterPro" id="IPR023170">
    <property type="entry name" value="HhH_base_excis_C"/>
</dbReference>
<comment type="similarity">
    <text evidence="1 12">Belongs to the Nth/MutY family.</text>
</comment>
<keyword evidence="7 12" id="KW-0411">Iron-sulfur</keyword>
<dbReference type="SMART" id="SM00478">
    <property type="entry name" value="ENDO3c"/>
    <property type="match status" value="1"/>
</dbReference>
<keyword evidence="14" id="KW-0255">Endonuclease</keyword>
<dbReference type="InterPro" id="IPR003265">
    <property type="entry name" value="HhH-GPD_domain"/>
</dbReference>
<feature type="domain" description="HhH-GPD" evidence="13">
    <location>
        <begin position="35"/>
        <end position="182"/>
    </location>
</feature>
<evidence type="ECO:0000256" key="3">
    <source>
        <dbReference type="ARBA" id="ARBA00022723"/>
    </source>
</evidence>
<dbReference type="FunFam" id="1.10.1670.10:FF:000001">
    <property type="entry name" value="Endonuclease III"/>
    <property type="match status" value="1"/>
</dbReference>
<dbReference type="HAMAP" id="MF_00942">
    <property type="entry name" value="Nth"/>
    <property type="match status" value="1"/>
</dbReference>
<comment type="function">
    <text evidence="12">DNA repair enzyme that has both DNA N-glycosylase activity and AP-lyase activity. The DNA N-glycosylase activity releases various damaged pyrimidines from DNA by cleaving the N-glycosidic bond, leaving an AP (apurinic/apyrimidinic) site. The AP-lyase activity cleaves the phosphodiester bond 3' to the AP site by a beta-elimination, leaving a 3'-terminal unsaturated sugar and a product with a terminal 5'-phosphate.</text>
</comment>
<dbReference type="FunFam" id="1.10.340.30:FF:000001">
    <property type="entry name" value="Endonuclease III"/>
    <property type="match status" value="1"/>
</dbReference>
<keyword evidence="5 12" id="KW-0378">Hydrolase</keyword>
<dbReference type="PROSITE" id="PS01155">
    <property type="entry name" value="ENDONUCLEASE_III_2"/>
    <property type="match status" value="1"/>
</dbReference>
<dbReference type="PROSITE" id="PS00764">
    <property type="entry name" value="ENDONUCLEASE_III_1"/>
    <property type="match status" value="1"/>
</dbReference>
<keyword evidence="8 12" id="KW-0238">DNA-binding</keyword>
<dbReference type="GO" id="GO:0140078">
    <property type="term" value="F:class I DNA-(apurinic or apyrimidinic site) endonuclease activity"/>
    <property type="evidence" value="ECO:0007669"/>
    <property type="project" value="UniProtKB-EC"/>
</dbReference>
<sequence length="206" mass="23162">MQIEEVLNIFASDNPNPGIELDFVNNYTLVVAVVLSAQATDVMVNKITPPLFAICDTPEKMVALGEEKLKEYVKRINYFNTKAKNIISLSKVLVEKFHSTVPNNFDALVTLPGIGRKSANVILASAFGAPTMAVDTHVKRVANRMGFSNSKDPERVEQDLLKVIDIKWRPRAHQWLVLHGRYICKALKPKCPECKVSKYCKLYNMV</sequence>
<organism evidence="14 15">
    <name type="scientific">Candidatus Phycorickettsia trachydisci</name>
    <dbReference type="NCBI Taxonomy" id="2115978"/>
    <lineage>
        <taxon>Bacteria</taxon>
        <taxon>Pseudomonadati</taxon>
        <taxon>Pseudomonadota</taxon>
        <taxon>Alphaproteobacteria</taxon>
        <taxon>Rickettsiales</taxon>
        <taxon>Rickettsiaceae</taxon>
        <taxon>Candidatus Phycorickettsia</taxon>
    </lineage>
</organism>
<reference evidence="14 15" key="1">
    <citation type="submission" date="2018-03" db="EMBL/GenBank/DDBJ databases">
        <title>A gene transfer event suggests a long-term partnership between eustigmatophyte algae and a novel lineage of endosymbiotic bacteria.</title>
        <authorList>
            <person name="Yurchenko T."/>
            <person name="Sevcikova T."/>
            <person name="Pribyl P."/>
            <person name="El Karkouri K."/>
            <person name="Klimes V."/>
            <person name="Amaral R."/>
            <person name="Zbrankova V."/>
            <person name="Kim E."/>
            <person name="Raoult D."/>
            <person name="Santos L.M.A."/>
            <person name="Elias M."/>
        </authorList>
    </citation>
    <scope>NUCLEOTIDE SEQUENCE [LARGE SCALE GENOMIC DNA]</scope>
    <source>
        <strain evidence="14">CCALA 838</strain>
    </source>
</reference>
<comment type="catalytic activity">
    <reaction evidence="12">
        <text>2'-deoxyribonucleotide-(2'-deoxyribose 5'-phosphate)-2'-deoxyribonucleotide-DNA = a 3'-end 2'-deoxyribonucleotide-(2,3-dehydro-2,3-deoxyribose 5'-phosphate)-DNA + a 5'-end 5'-phospho-2'-deoxyribonucleoside-DNA + H(+)</text>
        <dbReference type="Rhea" id="RHEA:66592"/>
        <dbReference type="Rhea" id="RHEA-COMP:13180"/>
        <dbReference type="Rhea" id="RHEA-COMP:16897"/>
        <dbReference type="Rhea" id="RHEA-COMP:17067"/>
        <dbReference type="ChEBI" id="CHEBI:15378"/>
        <dbReference type="ChEBI" id="CHEBI:136412"/>
        <dbReference type="ChEBI" id="CHEBI:157695"/>
        <dbReference type="ChEBI" id="CHEBI:167181"/>
        <dbReference type="EC" id="4.2.99.18"/>
    </reaction>
</comment>
<dbReference type="NCBIfam" id="TIGR01083">
    <property type="entry name" value="nth"/>
    <property type="match status" value="1"/>
</dbReference>
<evidence type="ECO:0000256" key="6">
    <source>
        <dbReference type="ARBA" id="ARBA00023004"/>
    </source>
</evidence>
<feature type="binding site" evidence="12">
    <location>
        <position position="200"/>
    </location>
    <ligand>
        <name>[4Fe-4S] cluster</name>
        <dbReference type="ChEBI" id="CHEBI:49883"/>
    </ligand>
</feature>
<dbReference type="Pfam" id="PF00730">
    <property type="entry name" value="HhH-GPD"/>
    <property type="match status" value="1"/>
</dbReference>
<dbReference type="InterPro" id="IPR004035">
    <property type="entry name" value="Endouclease-III_FeS-bd_BS"/>
</dbReference>
<evidence type="ECO:0000259" key="13">
    <source>
        <dbReference type="SMART" id="SM00478"/>
    </source>
</evidence>
<evidence type="ECO:0000256" key="12">
    <source>
        <dbReference type="HAMAP-Rule" id="MF_00942"/>
    </source>
</evidence>
<dbReference type="PANTHER" id="PTHR10359">
    <property type="entry name" value="A/G-SPECIFIC ADENINE GLYCOSYLASE/ENDONUCLEASE III"/>
    <property type="match status" value="1"/>
</dbReference>
<dbReference type="EC" id="4.2.99.18" evidence="12"/>
<keyword evidence="10 12" id="KW-0456">Lyase</keyword>
<keyword evidence="9 12" id="KW-0234">DNA repair</keyword>
<dbReference type="AlphaFoldDB" id="A0A2P1P6Z5"/>
<dbReference type="InterPro" id="IPR000445">
    <property type="entry name" value="HhH_motif"/>
</dbReference>
<dbReference type="GO" id="GO:0046872">
    <property type="term" value="F:metal ion binding"/>
    <property type="evidence" value="ECO:0007669"/>
    <property type="project" value="UniProtKB-KW"/>
</dbReference>
<proteinExistence type="inferred from homology"/>
<feature type="binding site" evidence="12">
    <location>
        <position position="194"/>
    </location>
    <ligand>
        <name>[4Fe-4S] cluster</name>
        <dbReference type="ChEBI" id="CHEBI:49883"/>
    </ligand>
</feature>
<evidence type="ECO:0000313" key="14">
    <source>
        <dbReference type="EMBL" id="AVP87040.1"/>
    </source>
</evidence>
<evidence type="ECO:0000256" key="11">
    <source>
        <dbReference type="ARBA" id="ARBA00023295"/>
    </source>
</evidence>
<keyword evidence="4 12" id="KW-0227">DNA damage</keyword>
<evidence type="ECO:0000256" key="4">
    <source>
        <dbReference type="ARBA" id="ARBA00022763"/>
    </source>
</evidence>
<dbReference type="GO" id="GO:0051539">
    <property type="term" value="F:4 iron, 4 sulfur cluster binding"/>
    <property type="evidence" value="ECO:0007669"/>
    <property type="project" value="UniProtKB-UniRule"/>
</dbReference>
<dbReference type="InterPro" id="IPR005759">
    <property type="entry name" value="Nth"/>
</dbReference>
<feature type="binding site" evidence="12">
    <location>
        <position position="191"/>
    </location>
    <ligand>
        <name>[4Fe-4S] cluster</name>
        <dbReference type="ChEBI" id="CHEBI:49883"/>
    </ligand>
</feature>
<dbReference type="Gene3D" id="1.10.340.30">
    <property type="entry name" value="Hypothetical protein, domain 2"/>
    <property type="match status" value="1"/>
</dbReference>
<keyword evidence="3 12" id="KW-0479">Metal-binding</keyword>
<comment type="cofactor">
    <cofactor evidence="12">
        <name>[4Fe-4S] cluster</name>
        <dbReference type="ChEBI" id="CHEBI:49883"/>
    </cofactor>
    <text evidence="12">Binds 1 [4Fe-4S] cluster.</text>
</comment>
<dbReference type="PIRSF" id="PIRSF001435">
    <property type="entry name" value="Nth"/>
    <property type="match status" value="1"/>
</dbReference>
<dbReference type="CDD" id="cd00056">
    <property type="entry name" value="ENDO3c"/>
    <property type="match status" value="1"/>
</dbReference>
<evidence type="ECO:0000256" key="7">
    <source>
        <dbReference type="ARBA" id="ARBA00023014"/>
    </source>
</evidence>
<evidence type="ECO:0000256" key="2">
    <source>
        <dbReference type="ARBA" id="ARBA00022485"/>
    </source>
</evidence>
<name>A0A2P1P6Z5_9RICK</name>
<dbReference type="SUPFAM" id="SSF48150">
    <property type="entry name" value="DNA-glycosylase"/>
    <property type="match status" value="1"/>
</dbReference>
<evidence type="ECO:0000313" key="15">
    <source>
        <dbReference type="Proteomes" id="UP000241762"/>
    </source>
</evidence>
<keyword evidence="2 12" id="KW-0004">4Fe-4S</keyword>
<dbReference type="Gene3D" id="1.10.1670.10">
    <property type="entry name" value="Helix-hairpin-Helix base-excision DNA repair enzymes (C-terminal)"/>
    <property type="match status" value="1"/>
</dbReference>
<keyword evidence="15" id="KW-1185">Reference proteome</keyword>
<dbReference type="PANTHER" id="PTHR10359:SF18">
    <property type="entry name" value="ENDONUCLEASE III"/>
    <property type="match status" value="1"/>
</dbReference>
<dbReference type="Proteomes" id="UP000241762">
    <property type="component" value="Chromosome"/>
</dbReference>
<dbReference type="GO" id="GO:0019104">
    <property type="term" value="F:DNA N-glycosylase activity"/>
    <property type="evidence" value="ECO:0007669"/>
    <property type="project" value="UniProtKB-UniRule"/>
</dbReference>
<dbReference type="GO" id="GO:0006285">
    <property type="term" value="P:base-excision repair, AP site formation"/>
    <property type="evidence" value="ECO:0007669"/>
    <property type="project" value="TreeGrafter"/>
</dbReference>